<dbReference type="PIRSF" id="PIRSF020680">
    <property type="entry name" value="PhnH"/>
    <property type="match status" value="1"/>
</dbReference>
<proteinExistence type="predicted"/>
<comment type="caution">
    <text evidence="1">The sequence shown here is derived from an EMBL/GenBank/DDBJ whole genome shotgun (WGS) entry which is preliminary data.</text>
</comment>
<sequence length="216" mass="22566">MTLSTPMPQTNGVPAPGFAEPVHQAQLTFRAVLDAMARPTRPVTVPGITGPDGLTPAGAALLLTLCDDATPLWLDDRLRSCADEVATWLAFHTGTPIMDRPGKASFAVVSSPAALPELGSFAEGTDEAPHTSATVIVLDPVGTTGPAFTADGPGFQRPLDWAAPALPSDFADQWAGNHARFPRGVDLIIAGTETVVGLPRTTRLTARPGIRSIEEN</sequence>
<dbReference type="Gene3D" id="3.40.50.11310">
    <property type="entry name" value="Bacterial phosphonate metabolism protein PhnH"/>
    <property type="match status" value="1"/>
</dbReference>
<dbReference type="NCBIfam" id="TIGR03292">
    <property type="entry name" value="PhnH_redo"/>
    <property type="match status" value="1"/>
</dbReference>
<gene>
    <name evidence="1" type="ORF">GCM10011575_34340</name>
</gene>
<dbReference type="RefSeq" id="WP_229670212.1">
    <property type="nucleotide sequence ID" value="NZ_BMMZ01000009.1"/>
</dbReference>
<dbReference type="Pfam" id="PF05845">
    <property type="entry name" value="PhnH"/>
    <property type="match status" value="1"/>
</dbReference>
<name>A0A917W7P1_9ACTN</name>
<protein>
    <submittedName>
        <fullName evidence="1">Carbon-phosphorus lyase subunit PhnH</fullName>
    </submittedName>
</protein>
<dbReference type="EMBL" id="BMMZ01000009">
    <property type="protein sequence ID" value="GGL73142.1"/>
    <property type="molecule type" value="Genomic_DNA"/>
</dbReference>
<dbReference type="SUPFAM" id="SSF159709">
    <property type="entry name" value="PhnH-like"/>
    <property type="match status" value="1"/>
</dbReference>
<dbReference type="InterPro" id="IPR038058">
    <property type="entry name" value="PhnH-like_sp"/>
</dbReference>
<keyword evidence="2" id="KW-1185">Reference proteome</keyword>
<keyword evidence="1" id="KW-0456">Lyase</keyword>
<dbReference type="Proteomes" id="UP000613840">
    <property type="component" value="Unassembled WGS sequence"/>
</dbReference>
<accession>A0A917W7P1</accession>
<dbReference type="GO" id="GO:0019634">
    <property type="term" value="P:organic phosphonate metabolic process"/>
    <property type="evidence" value="ECO:0007669"/>
    <property type="project" value="InterPro"/>
</dbReference>
<evidence type="ECO:0000313" key="2">
    <source>
        <dbReference type="Proteomes" id="UP000613840"/>
    </source>
</evidence>
<organism evidence="1 2">
    <name type="scientific">Microlunatus endophyticus</name>
    <dbReference type="NCBI Taxonomy" id="1716077"/>
    <lineage>
        <taxon>Bacteria</taxon>
        <taxon>Bacillati</taxon>
        <taxon>Actinomycetota</taxon>
        <taxon>Actinomycetes</taxon>
        <taxon>Propionibacteriales</taxon>
        <taxon>Propionibacteriaceae</taxon>
        <taxon>Microlunatus</taxon>
    </lineage>
</organism>
<dbReference type="GO" id="GO:0016829">
    <property type="term" value="F:lyase activity"/>
    <property type="evidence" value="ECO:0007669"/>
    <property type="project" value="UniProtKB-KW"/>
</dbReference>
<evidence type="ECO:0000313" key="1">
    <source>
        <dbReference type="EMBL" id="GGL73142.1"/>
    </source>
</evidence>
<reference evidence="1" key="2">
    <citation type="submission" date="2020-09" db="EMBL/GenBank/DDBJ databases">
        <authorList>
            <person name="Sun Q."/>
            <person name="Zhou Y."/>
        </authorList>
    </citation>
    <scope>NUCLEOTIDE SEQUENCE</scope>
    <source>
        <strain evidence="1">CGMCC 4.7306</strain>
    </source>
</reference>
<dbReference type="AlphaFoldDB" id="A0A917W7P1"/>
<reference evidence="1" key="1">
    <citation type="journal article" date="2014" name="Int. J. Syst. Evol. Microbiol.">
        <title>Complete genome sequence of Corynebacterium casei LMG S-19264T (=DSM 44701T), isolated from a smear-ripened cheese.</title>
        <authorList>
            <consortium name="US DOE Joint Genome Institute (JGI-PGF)"/>
            <person name="Walter F."/>
            <person name="Albersmeier A."/>
            <person name="Kalinowski J."/>
            <person name="Ruckert C."/>
        </authorList>
    </citation>
    <scope>NUCLEOTIDE SEQUENCE</scope>
    <source>
        <strain evidence="1">CGMCC 4.7306</strain>
    </source>
</reference>
<dbReference type="InterPro" id="IPR008772">
    <property type="entry name" value="Phosphonate_metab_PhnH"/>
</dbReference>